<reference evidence="2" key="1">
    <citation type="submission" date="2023-07" db="EMBL/GenBank/DDBJ databases">
        <title>Chromosome-level genome assembly of Artemia franciscana.</title>
        <authorList>
            <person name="Jo E."/>
        </authorList>
    </citation>
    <scope>NUCLEOTIDE SEQUENCE</scope>
    <source>
        <tissue evidence="2">Whole body</tissue>
    </source>
</reference>
<comment type="caution">
    <text evidence="2">The sequence shown here is derived from an EMBL/GenBank/DDBJ whole genome shotgun (WGS) entry which is preliminary data.</text>
</comment>
<feature type="compositionally biased region" description="Basic and acidic residues" evidence="1">
    <location>
        <begin position="523"/>
        <end position="539"/>
    </location>
</feature>
<protein>
    <submittedName>
        <fullName evidence="2">Uncharacterized protein</fullName>
    </submittedName>
</protein>
<feature type="region of interest" description="Disordered" evidence="1">
    <location>
        <begin position="520"/>
        <end position="541"/>
    </location>
</feature>
<dbReference type="EMBL" id="JAVRJZ010000001">
    <property type="protein sequence ID" value="KAK2726823.1"/>
    <property type="molecule type" value="Genomic_DNA"/>
</dbReference>
<feature type="region of interest" description="Disordered" evidence="1">
    <location>
        <begin position="196"/>
        <end position="230"/>
    </location>
</feature>
<evidence type="ECO:0000256" key="1">
    <source>
        <dbReference type="SAM" id="MobiDB-lite"/>
    </source>
</evidence>
<dbReference type="AlphaFoldDB" id="A0AA88LD04"/>
<dbReference type="Proteomes" id="UP001187531">
    <property type="component" value="Unassembled WGS sequence"/>
</dbReference>
<evidence type="ECO:0000313" key="2">
    <source>
        <dbReference type="EMBL" id="KAK2726823.1"/>
    </source>
</evidence>
<keyword evidence="3" id="KW-1185">Reference proteome</keyword>
<gene>
    <name evidence="2" type="ORF">QYM36_007609</name>
</gene>
<accession>A0AA88LD04</accession>
<sequence length="658" mass="73403">MINSTKNICELRPQRRFSFSDNQKYPWENEPVIWSALPSFMLKNEKNETFSEKDDGNVPVNFLTEVNREYDGKGIKEVSDQPIHEEALKSYKNPGSSKTAPEVRKTEIIADDPFYPAFMLAFENKKKQMQREISANIANNKGVSPNIKSSHHLYSENQGVLASESILVTSEDNAQTMTGSNMQESLINSGTLDHLSKIRDDDNGKENIVSEKKLQREEKTAKKEKSDRDDFGLTGAKVVSEKSLSENQGVLASEVTLLTSEDNGQIMTGRNMQESLINSGTPDHLSKIKDDDNVKDNIVSEEEPQRGERKAKKEKSDRDDFGLTGVKVASKTSLSENQGVLAREATLVTSEDNPQTMTRSDMQESLINSGTPDHLLKIRDDDNVTNNIVSEEEPQRGERTAKKEKGDRDDFGLIGVELVENCEAEQVQTNYESNMELAKKVCSTDLAYVRNIWQSEMEGAYLQENVVHKDDKKIIDASTTANKKGDFPIHVEGTKIKSQRALLGALEEENDHLGLQKQLLQDKSSRSEDSFTDKSDNAHNGKHQHSIWFRFKKYLSDKLGSSRLAQNQSGKVKGGKSDDGMSGSNGEEIPTQELVLGANYDDAFFSKSIGNESKRDEMRDRLLSIINSCKSAACNKQLAIGGAAGLVILSALVYKRIR</sequence>
<feature type="region of interest" description="Disordered" evidence="1">
    <location>
        <begin position="275"/>
        <end position="318"/>
    </location>
</feature>
<name>A0AA88LD04_ARTSF</name>
<organism evidence="2 3">
    <name type="scientific">Artemia franciscana</name>
    <name type="common">Brine shrimp</name>
    <name type="synonym">Artemia sanfranciscana</name>
    <dbReference type="NCBI Taxonomy" id="6661"/>
    <lineage>
        <taxon>Eukaryota</taxon>
        <taxon>Metazoa</taxon>
        <taxon>Ecdysozoa</taxon>
        <taxon>Arthropoda</taxon>
        <taxon>Crustacea</taxon>
        <taxon>Branchiopoda</taxon>
        <taxon>Anostraca</taxon>
        <taxon>Artemiidae</taxon>
        <taxon>Artemia</taxon>
    </lineage>
</organism>
<feature type="compositionally biased region" description="Basic and acidic residues" evidence="1">
    <location>
        <begin position="284"/>
        <end position="295"/>
    </location>
</feature>
<feature type="region of interest" description="Disordered" evidence="1">
    <location>
        <begin position="565"/>
        <end position="588"/>
    </location>
</feature>
<proteinExistence type="predicted"/>
<evidence type="ECO:0000313" key="3">
    <source>
        <dbReference type="Proteomes" id="UP001187531"/>
    </source>
</evidence>